<feature type="transmembrane region" description="Helical" evidence="1">
    <location>
        <begin position="67"/>
        <end position="86"/>
    </location>
</feature>
<dbReference type="KEGG" id="cstr:CBE89_08455"/>
<proteinExistence type="predicted"/>
<feature type="transmembrane region" description="Helical" evidence="1">
    <location>
        <begin position="34"/>
        <end position="55"/>
    </location>
</feature>
<protein>
    <recommendedName>
        <fullName evidence="4">Integral membrane protein</fullName>
    </recommendedName>
</protein>
<accession>A0A2Z2IYJ1</accession>
<gene>
    <name evidence="2" type="ORF">CBE89_08455</name>
</gene>
<organism evidence="2 3">
    <name type="scientific">Corynebacterium striatum</name>
    <dbReference type="NCBI Taxonomy" id="43770"/>
    <lineage>
        <taxon>Bacteria</taxon>
        <taxon>Bacillati</taxon>
        <taxon>Actinomycetota</taxon>
        <taxon>Actinomycetes</taxon>
        <taxon>Mycobacteriales</taxon>
        <taxon>Corynebacteriaceae</taxon>
        <taxon>Corynebacterium</taxon>
    </lineage>
</organism>
<sequence>MMLIATIAAEVAFWLCLVAGCLLRYVFNLRKLGLILMAATPIIDLLLLVFFYVSLSQGGRAEFMHGFAAFYIAFSVVFGKDIIGFVDQKVSGASTRKGPKDDQRSFTQCVLASVGAALLLLIGIVVTGLAGSFWLVYWLIAVAFTPAMWWGVQRWMSKKATR</sequence>
<feature type="transmembrane region" description="Helical" evidence="1">
    <location>
        <begin position="6"/>
        <end position="27"/>
    </location>
</feature>
<evidence type="ECO:0000313" key="2">
    <source>
        <dbReference type="EMBL" id="ART21529.1"/>
    </source>
</evidence>
<dbReference type="AlphaFoldDB" id="A0A2Z2IYJ1"/>
<keyword evidence="1" id="KW-0472">Membrane</keyword>
<feature type="transmembrane region" description="Helical" evidence="1">
    <location>
        <begin position="106"/>
        <end position="129"/>
    </location>
</feature>
<evidence type="ECO:0008006" key="4">
    <source>
        <dbReference type="Google" id="ProtNLM"/>
    </source>
</evidence>
<dbReference type="EMBL" id="CP021252">
    <property type="protein sequence ID" value="ART21529.1"/>
    <property type="molecule type" value="Genomic_DNA"/>
</dbReference>
<name>A0A2Z2IYJ1_CORST</name>
<evidence type="ECO:0000313" key="3">
    <source>
        <dbReference type="Proteomes" id="UP000250197"/>
    </source>
</evidence>
<dbReference type="RefSeq" id="WP_086891607.1">
    <property type="nucleotide sequence ID" value="NZ_CP021252.1"/>
</dbReference>
<feature type="transmembrane region" description="Helical" evidence="1">
    <location>
        <begin position="135"/>
        <end position="152"/>
    </location>
</feature>
<dbReference type="Proteomes" id="UP000250197">
    <property type="component" value="Chromosome"/>
</dbReference>
<keyword evidence="1" id="KW-0812">Transmembrane</keyword>
<keyword evidence="1" id="KW-1133">Transmembrane helix</keyword>
<evidence type="ECO:0000256" key="1">
    <source>
        <dbReference type="SAM" id="Phobius"/>
    </source>
</evidence>
<reference evidence="2 3" key="1">
    <citation type="submission" date="2017-05" db="EMBL/GenBank/DDBJ databases">
        <title>Complete genome sequence of Corynebacterium striatum KC-Na-1 isolated from Neophocaena asiaeorientalis in Korea.</title>
        <authorList>
            <person name="Kim J.H."/>
            <person name="Lee K."/>
        </authorList>
    </citation>
    <scope>NUCLEOTIDE SEQUENCE [LARGE SCALE GENOMIC DNA]</scope>
    <source>
        <strain evidence="2 3">KC-Na-01</strain>
    </source>
</reference>